<dbReference type="SUPFAM" id="SSF55785">
    <property type="entry name" value="PYP-like sensor domain (PAS domain)"/>
    <property type="match status" value="1"/>
</dbReference>
<dbReference type="KEGG" id="kim:G3T16_04945"/>
<dbReference type="GO" id="GO:0052621">
    <property type="term" value="F:diguanylate cyclase activity"/>
    <property type="evidence" value="ECO:0007669"/>
    <property type="project" value="UniProtKB-EC"/>
</dbReference>
<dbReference type="AlphaFoldDB" id="A0A6C0TYF4"/>
<keyword evidence="8" id="KW-1185">Reference proteome</keyword>
<feature type="domain" description="PAC" evidence="5">
    <location>
        <begin position="85"/>
        <end position="135"/>
    </location>
</feature>
<dbReference type="Gene3D" id="3.30.70.270">
    <property type="match status" value="1"/>
</dbReference>
<name>A0A6C0TYF4_9GAMM</name>
<dbReference type="InterPro" id="IPR050469">
    <property type="entry name" value="Diguanylate_Cyclase"/>
</dbReference>
<dbReference type="Pfam" id="PF00990">
    <property type="entry name" value="GGDEF"/>
    <property type="match status" value="1"/>
</dbReference>
<reference evidence="7 8" key="1">
    <citation type="submission" date="2020-02" db="EMBL/GenBank/DDBJ databases">
        <title>Genome sequencing for Kineobactrum sp. M2.</title>
        <authorList>
            <person name="Park S.-J."/>
        </authorList>
    </citation>
    <scope>NUCLEOTIDE SEQUENCE [LARGE SCALE GENOMIC DNA]</scope>
    <source>
        <strain evidence="7 8">M2</strain>
    </source>
</reference>
<dbReference type="PROSITE" id="PS50887">
    <property type="entry name" value="GGDEF"/>
    <property type="match status" value="1"/>
</dbReference>
<evidence type="ECO:0000256" key="3">
    <source>
        <dbReference type="ARBA" id="ARBA00034247"/>
    </source>
</evidence>
<dbReference type="InterPro" id="IPR035965">
    <property type="entry name" value="PAS-like_dom_sf"/>
</dbReference>
<dbReference type="CDD" id="cd01949">
    <property type="entry name" value="GGDEF"/>
    <property type="match status" value="1"/>
</dbReference>
<feature type="domain" description="GGDEF" evidence="6">
    <location>
        <begin position="167"/>
        <end position="296"/>
    </location>
</feature>
<dbReference type="SMART" id="SM00091">
    <property type="entry name" value="PAS"/>
    <property type="match status" value="1"/>
</dbReference>
<dbReference type="SMART" id="SM00267">
    <property type="entry name" value="GGDEF"/>
    <property type="match status" value="1"/>
</dbReference>
<dbReference type="PROSITE" id="PS50113">
    <property type="entry name" value="PAC"/>
    <property type="match status" value="1"/>
</dbReference>
<dbReference type="InterPro" id="IPR043128">
    <property type="entry name" value="Rev_trsase/Diguanyl_cyclase"/>
</dbReference>
<dbReference type="Proteomes" id="UP000477680">
    <property type="component" value="Chromosome"/>
</dbReference>
<dbReference type="NCBIfam" id="TIGR00254">
    <property type="entry name" value="GGDEF"/>
    <property type="match status" value="1"/>
</dbReference>
<dbReference type="InterPro" id="IPR001610">
    <property type="entry name" value="PAC"/>
</dbReference>
<sequence length="298" mass="33829">MEKERKVEDLISDELALWRILFEQSRDGLVVLEMDGSVYRANQRYSDMLGYSPEETAKLHVWDWDIQFSKEEILELLRVVDTSGAHIETQQRRKDGKIIDVELSNNGAFYKGKKLIFCIVRDVTERKRIEEKIHRLATTDGLTGIVNRQEFNRILEDELIRSSRYGTTLSLIMYDLDHFKDINDHFGHDGGDRVLRTVVGLVNDSIRSSDVQARWGGEEFMVLLPQSGLAAAERVADKLCETIAQHQFAGIGAVTASFGVVELKPGENSDSLEKRVDDALYRAKARGRNRVESDDGGP</sequence>
<dbReference type="FunFam" id="3.30.70.270:FF:000001">
    <property type="entry name" value="Diguanylate cyclase domain protein"/>
    <property type="match status" value="1"/>
</dbReference>
<dbReference type="EC" id="2.7.7.65" evidence="2"/>
<comment type="cofactor">
    <cofactor evidence="1">
        <name>Mg(2+)</name>
        <dbReference type="ChEBI" id="CHEBI:18420"/>
    </cofactor>
</comment>
<dbReference type="Gene3D" id="3.30.450.20">
    <property type="entry name" value="PAS domain"/>
    <property type="match status" value="1"/>
</dbReference>
<evidence type="ECO:0000256" key="2">
    <source>
        <dbReference type="ARBA" id="ARBA00012528"/>
    </source>
</evidence>
<dbReference type="PANTHER" id="PTHR45138:SF9">
    <property type="entry name" value="DIGUANYLATE CYCLASE DGCM-RELATED"/>
    <property type="match status" value="1"/>
</dbReference>
<dbReference type="InterPro" id="IPR029787">
    <property type="entry name" value="Nucleotide_cyclase"/>
</dbReference>
<dbReference type="InterPro" id="IPR000700">
    <property type="entry name" value="PAS-assoc_C"/>
</dbReference>
<dbReference type="InterPro" id="IPR000014">
    <property type="entry name" value="PAS"/>
</dbReference>
<evidence type="ECO:0000313" key="8">
    <source>
        <dbReference type="Proteomes" id="UP000477680"/>
    </source>
</evidence>
<dbReference type="GO" id="GO:1902201">
    <property type="term" value="P:negative regulation of bacterial-type flagellum-dependent cell motility"/>
    <property type="evidence" value="ECO:0007669"/>
    <property type="project" value="TreeGrafter"/>
</dbReference>
<dbReference type="PANTHER" id="PTHR45138">
    <property type="entry name" value="REGULATORY COMPONENTS OF SENSORY TRANSDUCTION SYSTEM"/>
    <property type="match status" value="1"/>
</dbReference>
<dbReference type="SMART" id="SM00086">
    <property type="entry name" value="PAC"/>
    <property type="match status" value="1"/>
</dbReference>
<protein>
    <recommendedName>
        <fullName evidence="2">diguanylate cyclase</fullName>
        <ecNumber evidence="2">2.7.7.65</ecNumber>
    </recommendedName>
</protein>
<evidence type="ECO:0000259" key="6">
    <source>
        <dbReference type="PROSITE" id="PS50887"/>
    </source>
</evidence>
<dbReference type="InterPro" id="IPR000160">
    <property type="entry name" value="GGDEF_dom"/>
</dbReference>
<gene>
    <name evidence="7" type="ORF">G3T16_04945</name>
</gene>
<proteinExistence type="predicted"/>
<comment type="catalytic activity">
    <reaction evidence="3">
        <text>2 GTP = 3',3'-c-di-GMP + 2 diphosphate</text>
        <dbReference type="Rhea" id="RHEA:24898"/>
        <dbReference type="ChEBI" id="CHEBI:33019"/>
        <dbReference type="ChEBI" id="CHEBI:37565"/>
        <dbReference type="ChEBI" id="CHEBI:58805"/>
        <dbReference type="EC" id="2.7.7.65"/>
    </reaction>
</comment>
<dbReference type="Pfam" id="PF13426">
    <property type="entry name" value="PAS_9"/>
    <property type="match status" value="1"/>
</dbReference>
<accession>A0A6C0TYF4</accession>
<dbReference type="NCBIfam" id="TIGR00229">
    <property type="entry name" value="sensory_box"/>
    <property type="match status" value="1"/>
</dbReference>
<dbReference type="SUPFAM" id="SSF55073">
    <property type="entry name" value="Nucleotide cyclase"/>
    <property type="match status" value="1"/>
</dbReference>
<dbReference type="GO" id="GO:0005886">
    <property type="term" value="C:plasma membrane"/>
    <property type="evidence" value="ECO:0007669"/>
    <property type="project" value="TreeGrafter"/>
</dbReference>
<evidence type="ECO:0000313" key="7">
    <source>
        <dbReference type="EMBL" id="QIB64831.1"/>
    </source>
</evidence>
<organism evidence="7 8">
    <name type="scientific">Kineobactrum salinum</name>
    <dbReference type="NCBI Taxonomy" id="2708301"/>
    <lineage>
        <taxon>Bacteria</taxon>
        <taxon>Pseudomonadati</taxon>
        <taxon>Pseudomonadota</taxon>
        <taxon>Gammaproteobacteria</taxon>
        <taxon>Cellvibrionales</taxon>
        <taxon>Halieaceae</taxon>
        <taxon>Kineobactrum</taxon>
    </lineage>
</organism>
<dbReference type="EMBL" id="CP048711">
    <property type="protein sequence ID" value="QIB64831.1"/>
    <property type="molecule type" value="Genomic_DNA"/>
</dbReference>
<dbReference type="CDD" id="cd00130">
    <property type="entry name" value="PAS"/>
    <property type="match status" value="1"/>
</dbReference>
<evidence type="ECO:0000256" key="1">
    <source>
        <dbReference type="ARBA" id="ARBA00001946"/>
    </source>
</evidence>
<dbReference type="RefSeq" id="WP_163494081.1">
    <property type="nucleotide sequence ID" value="NZ_CP048711.1"/>
</dbReference>
<feature type="domain" description="PAS" evidence="4">
    <location>
        <begin position="14"/>
        <end position="55"/>
    </location>
</feature>
<dbReference type="GO" id="GO:0043709">
    <property type="term" value="P:cell adhesion involved in single-species biofilm formation"/>
    <property type="evidence" value="ECO:0007669"/>
    <property type="project" value="TreeGrafter"/>
</dbReference>
<dbReference type="PROSITE" id="PS50112">
    <property type="entry name" value="PAS"/>
    <property type="match status" value="1"/>
</dbReference>
<evidence type="ECO:0000259" key="4">
    <source>
        <dbReference type="PROSITE" id="PS50112"/>
    </source>
</evidence>
<evidence type="ECO:0000259" key="5">
    <source>
        <dbReference type="PROSITE" id="PS50113"/>
    </source>
</evidence>